<accession>A0A221W0N7</accession>
<organism evidence="1 2">
    <name type="scientific">Actinoalloteichus hoggarensis</name>
    <dbReference type="NCBI Taxonomy" id="1470176"/>
    <lineage>
        <taxon>Bacteria</taxon>
        <taxon>Bacillati</taxon>
        <taxon>Actinomycetota</taxon>
        <taxon>Actinomycetes</taxon>
        <taxon>Pseudonocardiales</taxon>
        <taxon>Pseudonocardiaceae</taxon>
        <taxon>Actinoalloteichus</taxon>
    </lineage>
</organism>
<gene>
    <name evidence="1" type="ORF">AHOG_08505</name>
</gene>
<dbReference type="InterPro" id="IPR021414">
    <property type="entry name" value="DUF3054"/>
</dbReference>
<dbReference type="Proteomes" id="UP000204221">
    <property type="component" value="Chromosome"/>
</dbReference>
<dbReference type="AlphaFoldDB" id="A0A221W0N7"/>
<evidence type="ECO:0000313" key="1">
    <source>
        <dbReference type="EMBL" id="ASO19346.1"/>
    </source>
</evidence>
<keyword evidence="2" id="KW-1185">Reference proteome</keyword>
<proteinExistence type="predicted"/>
<name>A0A221W0N7_9PSEU</name>
<protein>
    <submittedName>
        <fullName evidence="1">Uncharacterized protein</fullName>
    </submittedName>
</protein>
<dbReference type="Pfam" id="PF11255">
    <property type="entry name" value="DUF3054"/>
    <property type="match status" value="1"/>
</dbReference>
<dbReference type="KEGG" id="ahg:AHOG_08505"/>
<evidence type="ECO:0000313" key="2">
    <source>
        <dbReference type="Proteomes" id="UP000204221"/>
    </source>
</evidence>
<dbReference type="RefSeq" id="WP_245856647.1">
    <property type="nucleotide sequence ID" value="NZ_CP022521.1"/>
</dbReference>
<reference evidence="1 2" key="1">
    <citation type="submission" date="2017-07" db="EMBL/GenBank/DDBJ databases">
        <title>Complete genome sequence of Actinoalloteichus hoggarensis DSM 45943, type strain of Actinoalloteichus hoggarensis.</title>
        <authorList>
            <person name="Ruckert C."/>
            <person name="Nouioui I."/>
            <person name="Willmese J."/>
            <person name="van Wezel G."/>
            <person name="Klenk H.-P."/>
            <person name="Kalinowski J."/>
            <person name="Zotchev S.B."/>
        </authorList>
    </citation>
    <scope>NUCLEOTIDE SEQUENCE [LARGE SCALE GENOMIC DNA]</scope>
    <source>
        <strain evidence="1 2">DSM 45943</strain>
    </source>
</reference>
<sequence>MSRITRALPAASVDVLAVLVFAFVGRRNHEEAAGLGDVVATSIPFLGGLAVGWLVTRAWREPTRLAVGVGVWVAAVLGGLAVRAVTVNVPPVSFALVTASVLGLFMLGWRAAAVMFDRGCD</sequence>
<dbReference type="EMBL" id="CP022521">
    <property type="protein sequence ID" value="ASO19346.1"/>
    <property type="molecule type" value="Genomic_DNA"/>
</dbReference>